<comment type="caution">
    <text evidence="1">The sequence shown here is derived from an EMBL/GenBank/DDBJ whole genome shotgun (WGS) entry which is preliminary data.</text>
</comment>
<dbReference type="SUPFAM" id="SSF82784">
    <property type="entry name" value="OsmC-like"/>
    <property type="match status" value="1"/>
</dbReference>
<dbReference type="InterPro" id="IPR052924">
    <property type="entry name" value="OsmC/Ohr_hydroprdx_reductase"/>
</dbReference>
<accession>A0A1B7KMD1</accession>
<dbReference type="InterPro" id="IPR015946">
    <property type="entry name" value="KH_dom-like_a/b"/>
</dbReference>
<dbReference type="AlphaFoldDB" id="A0A1B7KMD1"/>
<protein>
    <submittedName>
        <fullName evidence="1">Osmotically inducible protein C</fullName>
    </submittedName>
</protein>
<dbReference type="InterPro" id="IPR036102">
    <property type="entry name" value="OsmC/Ohrsf"/>
</dbReference>
<sequence length="146" mass="16109">MKNEMTFHVTGSAKGMQTVVHSRQHTITIDEPPSIGGQDTGPDPLTTLLSALAGCENVVANLVAKEFNFDLQGIEFDIQGTIDTRGLMGDPNVKPYFQQVTIYAKVRTNESQERIEELQRITDSRCPVYTTLKAAGIPLQSKWTKA</sequence>
<organism evidence="1 2">
    <name type="scientific">Parageobacillus thermoglucosidasius</name>
    <name type="common">Geobacillus thermoglucosidasius</name>
    <dbReference type="NCBI Taxonomy" id="1426"/>
    <lineage>
        <taxon>Bacteria</taxon>
        <taxon>Bacillati</taxon>
        <taxon>Bacillota</taxon>
        <taxon>Bacilli</taxon>
        <taxon>Bacillales</taxon>
        <taxon>Anoxybacillaceae</taxon>
        <taxon>Parageobacillus</taxon>
    </lineage>
</organism>
<dbReference type="Proteomes" id="UP000078290">
    <property type="component" value="Unassembled WGS sequence"/>
</dbReference>
<proteinExistence type="predicted"/>
<dbReference type="EMBL" id="LXMA01000044">
    <property type="protein sequence ID" value="OAT71221.1"/>
    <property type="molecule type" value="Genomic_DNA"/>
</dbReference>
<dbReference type="InterPro" id="IPR003718">
    <property type="entry name" value="OsmC/Ohr_fam"/>
</dbReference>
<dbReference type="Gene3D" id="3.30.300.20">
    <property type="match status" value="1"/>
</dbReference>
<name>A0A1B7KMD1_PARTM</name>
<reference evidence="2" key="1">
    <citation type="submission" date="2016-05" db="EMBL/GenBank/DDBJ databases">
        <authorList>
            <person name="Wang W."/>
            <person name="Zhu L."/>
        </authorList>
    </citation>
    <scope>NUCLEOTIDE SEQUENCE [LARGE SCALE GENOMIC DNA]</scope>
    <source>
        <strain evidence="2">W-2</strain>
    </source>
</reference>
<dbReference type="Pfam" id="PF02566">
    <property type="entry name" value="OsmC"/>
    <property type="match status" value="1"/>
</dbReference>
<evidence type="ECO:0000313" key="2">
    <source>
        <dbReference type="Proteomes" id="UP000078290"/>
    </source>
</evidence>
<dbReference type="PANTHER" id="PTHR35368:SF1">
    <property type="entry name" value="HYDROPEROXIDE REDUCTASE"/>
    <property type="match status" value="1"/>
</dbReference>
<dbReference type="OrthoDB" id="1433018at2"/>
<evidence type="ECO:0000313" key="1">
    <source>
        <dbReference type="EMBL" id="OAT71221.1"/>
    </source>
</evidence>
<dbReference type="RefSeq" id="WP_064553678.1">
    <property type="nucleotide sequence ID" value="NZ_LXMA01000044.1"/>
</dbReference>
<gene>
    <name evidence="1" type="ORF">A7K69_15665</name>
</gene>
<dbReference type="PANTHER" id="PTHR35368">
    <property type="entry name" value="HYDROPEROXIDE REDUCTASE"/>
    <property type="match status" value="1"/>
</dbReference>